<organism evidence="1 2">
    <name type="scientific">Paenibacillus donghaensis</name>
    <dbReference type="NCBI Taxonomy" id="414771"/>
    <lineage>
        <taxon>Bacteria</taxon>
        <taxon>Bacillati</taxon>
        <taxon>Bacillota</taxon>
        <taxon>Bacilli</taxon>
        <taxon>Bacillales</taxon>
        <taxon>Paenibacillaceae</taxon>
        <taxon>Paenibacillus</taxon>
    </lineage>
</organism>
<dbReference type="RefSeq" id="WP_087919712.1">
    <property type="nucleotide sequence ID" value="NZ_CP021780.1"/>
</dbReference>
<accession>A0A2Z2KWD0</accession>
<protein>
    <submittedName>
        <fullName evidence="1">Uncharacterized protein</fullName>
    </submittedName>
</protein>
<proteinExistence type="predicted"/>
<dbReference type="Proteomes" id="UP000249890">
    <property type="component" value="Chromosome"/>
</dbReference>
<sequence>MKWDLFIDKGWISLTDEIEQTWGDILNKHTCNMQCHIDEVIKDVLGKVTEDIAGLWSDVNHLAFYIGDYSENSQVYEFASCLKKKKDKGEIVDFDYGASHLAVKYHGTQGWWFSVNVDSNIKLELFTFLRFGDWAEINLNMKSKHISHFAINVSSKANLDEIINKCKDPNIEIISYVIDDEIGHTYAHFRNINSSELIEFVFEQQKGENMNKERSMEIRKKIGVLGVGRMGRCIVQALPRCEKLILVDKIVTPQLQTIAAEKAALLSNDIKQLDEVNILIIAIPYSEFSYIKEDLLMISNNKQVINIATLLRRQELESVFQFNEILNIKIIGESTEIENGNKALLVVQDINLSDEQKFNIEWLFKDFGDIIYSENDFVSEINSFVAEQTIKMILHVEKKLSSEDIDPKIVEKAVKNVMKGTCATYPWAADDDFINQIKARLPK</sequence>
<dbReference type="EMBL" id="CP021780">
    <property type="protein sequence ID" value="ASA25751.1"/>
    <property type="molecule type" value="Genomic_DNA"/>
</dbReference>
<dbReference type="OrthoDB" id="4158065at2"/>
<dbReference type="InterPro" id="IPR036291">
    <property type="entry name" value="NAD(P)-bd_dom_sf"/>
</dbReference>
<dbReference type="SUPFAM" id="SSF51735">
    <property type="entry name" value="NAD(P)-binding Rossmann-fold domains"/>
    <property type="match status" value="1"/>
</dbReference>
<dbReference type="KEGG" id="pdh:B9T62_36505"/>
<name>A0A2Z2KWD0_9BACL</name>
<evidence type="ECO:0000313" key="2">
    <source>
        <dbReference type="Proteomes" id="UP000249890"/>
    </source>
</evidence>
<keyword evidence="2" id="KW-1185">Reference proteome</keyword>
<dbReference type="AlphaFoldDB" id="A0A2Z2KWD0"/>
<evidence type="ECO:0000313" key="1">
    <source>
        <dbReference type="EMBL" id="ASA25751.1"/>
    </source>
</evidence>
<gene>
    <name evidence="1" type="ORF">B9T62_36505</name>
</gene>
<dbReference type="Gene3D" id="3.40.50.720">
    <property type="entry name" value="NAD(P)-binding Rossmann-like Domain"/>
    <property type="match status" value="1"/>
</dbReference>
<reference evidence="1 2" key="1">
    <citation type="submission" date="2017-06" db="EMBL/GenBank/DDBJ databases">
        <title>Complete genome sequence of Paenibacillus donghaensis KCTC 13049T isolated from East Sea sediment, South Korea.</title>
        <authorList>
            <person name="Jung B.K."/>
            <person name="Hong S.-J."/>
            <person name="Shin J.-H."/>
        </authorList>
    </citation>
    <scope>NUCLEOTIDE SEQUENCE [LARGE SCALE GENOMIC DNA]</scope>
    <source>
        <strain evidence="1 2">KCTC 13049</strain>
    </source>
</reference>